<dbReference type="InterPro" id="IPR032567">
    <property type="entry name" value="RTL1-rel"/>
</dbReference>
<keyword evidence="1" id="KW-0645">Protease</keyword>
<sequence>MVKSECDYYGRNYDEVFPGELLGMPPEREVVFSIDLEHGTNPISCTPYRMASLELKKLKEQLEDLLSKGFIRPSVPPLELYAYV</sequence>
<accession>A0A5B6X4A0</accession>
<keyword evidence="1" id="KW-0378">Hydrolase</keyword>
<dbReference type="EMBL" id="SMMG02000001">
    <property type="protein sequence ID" value="KAA3487717.1"/>
    <property type="molecule type" value="Genomic_DNA"/>
</dbReference>
<gene>
    <name evidence="1" type="ORF">EPI10_031529</name>
</gene>
<dbReference type="GO" id="GO:0008233">
    <property type="term" value="F:peptidase activity"/>
    <property type="evidence" value="ECO:0007669"/>
    <property type="project" value="UniProtKB-KW"/>
</dbReference>
<dbReference type="InterPro" id="IPR043502">
    <property type="entry name" value="DNA/RNA_pol_sf"/>
</dbReference>
<comment type="caution">
    <text evidence="1">The sequence shown here is derived from an EMBL/GenBank/DDBJ whole genome shotgun (WGS) entry which is preliminary data.</text>
</comment>
<dbReference type="GO" id="GO:0006508">
    <property type="term" value="P:proteolysis"/>
    <property type="evidence" value="ECO:0007669"/>
    <property type="project" value="UniProtKB-KW"/>
</dbReference>
<organism evidence="1 2">
    <name type="scientific">Gossypium australe</name>
    <dbReference type="NCBI Taxonomy" id="47621"/>
    <lineage>
        <taxon>Eukaryota</taxon>
        <taxon>Viridiplantae</taxon>
        <taxon>Streptophyta</taxon>
        <taxon>Embryophyta</taxon>
        <taxon>Tracheophyta</taxon>
        <taxon>Spermatophyta</taxon>
        <taxon>Magnoliopsida</taxon>
        <taxon>eudicotyledons</taxon>
        <taxon>Gunneridae</taxon>
        <taxon>Pentapetalae</taxon>
        <taxon>rosids</taxon>
        <taxon>malvids</taxon>
        <taxon>Malvales</taxon>
        <taxon>Malvaceae</taxon>
        <taxon>Malvoideae</taxon>
        <taxon>Gossypium</taxon>
    </lineage>
</organism>
<dbReference type="PANTHER" id="PTHR15503">
    <property type="entry name" value="LDOC1 RELATED"/>
    <property type="match status" value="1"/>
</dbReference>
<protein>
    <submittedName>
        <fullName evidence="1">Gag protease polyprotein</fullName>
    </submittedName>
</protein>
<dbReference type="PANTHER" id="PTHR15503:SF45">
    <property type="entry name" value="RNA-DIRECTED DNA POLYMERASE HOMOLOG"/>
    <property type="match status" value="1"/>
</dbReference>
<keyword evidence="2" id="KW-1185">Reference proteome</keyword>
<dbReference type="Proteomes" id="UP000325315">
    <property type="component" value="Unassembled WGS sequence"/>
</dbReference>
<proteinExistence type="predicted"/>
<dbReference type="AlphaFoldDB" id="A0A5B6X4A0"/>
<name>A0A5B6X4A0_9ROSI</name>
<reference evidence="2" key="1">
    <citation type="journal article" date="2019" name="Plant Biotechnol. J.">
        <title>Genome sequencing of the Australian wild diploid species Gossypium australe highlights disease resistance and delayed gland morphogenesis.</title>
        <authorList>
            <person name="Cai Y."/>
            <person name="Cai X."/>
            <person name="Wang Q."/>
            <person name="Wang P."/>
            <person name="Zhang Y."/>
            <person name="Cai C."/>
            <person name="Xu Y."/>
            <person name="Wang K."/>
            <person name="Zhou Z."/>
            <person name="Wang C."/>
            <person name="Geng S."/>
            <person name="Li B."/>
            <person name="Dong Q."/>
            <person name="Hou Y."/>
            <person name="Wang H."/>
            <person name="Ai P."/>
            <person name="Liu Z."/>
            <person name="Yi F."/>
            <person name="Sun M."/>
            <person name="An G."/>
            <person name="Cheng J."/>
            <person name="Zhang Y."/>
            <person name="Shi Q."/>
            <person name="Xie Y."/>
            <person name="Shi X."/>
            <person name="Chang Y."/>
            <person name="Huang F."/>
            <person name="Chen Y."/>
            <person name="Hong S."/>
            <person name="Mi L."/>
            <person name="Sun Q."/>
            <person name="Zhang L."/>
            <person name="Zhou B."/>
            <person name="Peng R."/>
            <person name="Zhang X."/>
            <person name="Liu F."/>
        </authorList>
    </citation>
    <scope>NUCLEOTIDE SEQUENCE [LARGE SCALE GENOMIC DNA]</scope>
    <source>
        <strain evidence="2">cv. PA1801</strain>
    </source>
</reference>
<dbReference type="SUPFAM" id="SSF56672">
    <property type="entry name" value="DNA/RNA polymerases"/>
    <property type="match status" value="1"/>
</dbReference>
<evidence type="ECO:0000313" key="1">
    <source>
        <dbReference type="EMBL" id="KAA3487717.1"/>
    </source>
</evidence>
<dbReference type="Gene3D" id="3.10.10.10">
    <property type="entry name" value="HIV Type 1 Reverse Transcriptase, subunit A, domain 1"/>
    <property type="match status" value="1"/>
</dbReference>
<dbReference type="OrthoDB" id="1749844at2759"/>
<evidence type="ECO:0000313" key="2">
    <source>
        <dbReference type="Proteomes" id="UP000325315"/>
    </source>
</evidence>